<dbReference type="AlphaFoldDB" id="A0A1I9G5S2"/>
<evidence type="ECO:0000313" key="1">
    <source>
        <dbReference type="EMBL" id="CDQ02190.1"/>
    </source>
</evidence>
<protein>
    <submittedName>
        <fullName evidence="1">Bm13637</fullName>
    </submittedName>
</protein>
<gene>
    <name evidence="1" type="primary">Bm13637</name>
    <name evidence="1" type="ORF">BM_Bm13637</name>
</gene>
<sequence length="71" mass="8270">MIPPMKSLSENGKQTCLATRILWIDKCAMYSLLQVKIAISDDEFQSKTHFRSLRELFQPGKRLCQIQRPMV</sequence>
<accession>A0A1I9G5S2</accession>
<proteinExistence type="predicted"/>
<reference evidence="1" key="1">
    <citation type="journal article" date="2007" name="Science">
        <title>Draft genome of the filarial nematode parasite Brugia malayi.</title>
        <authorList>
            <person name="Ghedin E."/>
            <person name="Wang S."/>
            <person name="Spiro D."/>
            <person name="Caler E."/>
            <person name="Zhao Q."/>
            <person name="Crabtree J."/>
            <person name="Allen J.E."/>
            <person name="Delcher A.L."/>
            <person name="Guiliano D.B."/>
            <person name="Miranda-Saavedra D."/>
            <person name="Angiuoli S.V."/>
            <person name="Creasy T."/>
            <person name="Amedeo P."/>
            <person name="Haas B."/>
            <person name="El-Sayed N.M."/>
            <person name="Wortman J.R."/>
            <person name="Feldblyum T."/>
            <person name="Tallon L."/>
            <person name="Schatz M."/>
            <person name="Shumway M."/>
            <person name="Koo H."/>
            <person name="Salzberg S.L."/>
            <person name="Schobel S."/>
            <person name="Pertea M."/>
            <person name="Pop M."/>
            <person name="White O."/>
            <person name="Barton G.J."/>
            <person name="Carlow C.K."/>
            <person name="Crawford M.J."/>
            <person name="Daub J."/>
            <person name="Dimmic M.W."/>
            <person name="Estes C.F."/>
            <person name="Foster J.M."/>
            <person name="Ganatra M."/>
            <person name="Gregory W.F."/>
            <person name="Johnson N.M."/>
            <person name="Jin J."/>
            <person name="Komuniecki R."/>
            <person name="Korf I."/>
            <person name="Kumar S."/>
            <person name="Laney S."/>
            <person name="Li B.W."/>
            <person name="Li W."/>
            <person name="Lindblom T.H."/>
            <person name="Lustigman S."/>
            <person name="Ma D."/>
            <person name="Maina C.V."/>
            <person name="Martin D.M."/>
            <person name="McCarter J.P."/>
            <person name="McReynolds L."/>
            <person name="Mitreva M."/>
            <person name="Nutman T.B."/>
            <person name="Parkinson J."/>
            <person name="Peregrin-Alvarez J.M."/>
            <person name="Poole C."/>
            <person name="Ren Q."/>
            <person name="Saunders L."/>
            <person name="Sluder A.E."/>
            <person name="Smith K."/>
            <person name="Stanke M."/>
            <person name="Unnasch T.R."/>
            <person name="Ware J."/>
            <person name="Wei A.D."/>
            <person name="Weil G."/>
            <person name="Williams D.J."/>
            <person name="Zhang Y."/>
            <person name="Williams S.A."/>
            <person name="Fraser-Liggett C."/>
            <person name="Slatko B."/>
            <person name="Blaxter M.L."/>
            <person name="Scott A.L."/>
        </authorList>
    </citation>
    <scope>NUCLEOTIDE SEQUENCE</scope>
    <source>
        <strain evidence="1">FR3</strain>
    </source>
</reference>
<organism evidence="1">
    <name type="scientific">Brugia malayi</name>
    <name type="common">Filarial nematode worm</name>
    <dbReference type="NCBI Taxonomy" id="6279"/>
    <lineage>
        <taxon>Eukaryota</taxon>
        <taxon>Metazoa</taxon>
        <taxon>Ecdysozoa</taxon>
        <taxon>Nematoda</taxon>
        <taxon>Chromadorea</taxon>
        <taxon>Rhabditida</taxon>
        <taxon>Spirurina</taxon>
        <taxon>Spiruromorpha</taxon>
        <taxon>Filarioidea</taxon>
        <taxon>Onchocercidae</taxon>
        <taxon>Brugia</taxon>
    </lineage>
</organism>
<name>A0A1I9G5S2_BRUMA</name>
<reference evidence="1" key="2">
    <citation type="submission" date="2012-12" db="EMBL/GenBank/DDBJ databases">
        <authorList>
            <consortium name="WormBase Consortium"/>
            <person name="Ghedin E."/>
            <person name="Paulini M."/>
        </authorList>
    </citation>
    <scope>NUCLEOTIDE SEQUENCE</scope>
    <source>
        <strain evidence="1">FR3</strain>
    </source>
</reference>
<dbReference type="EMBL" id="LN857024">
    <property type="protein sequence ID" value="CDQ02190.1"/>
    <property type="molecule type" value="Genomic_DNA"/>
</dbReference>